<sequence>MAATFQLLQQDGNYTFALVSEKGEKMLLGGEFDSREDTEKAIQDVRVGSLMSQQIAAGKVASGEMFFVIKDSSGQIIAKSLLFDNQMTFDAALHNVKDNACVAEIAELA</sequence>
<organism evidence="1 2">
    <name type="scientific">Teredinibacter turnerae (strain ATCC 39867 / T7901)</name>
    <dbReference type="NCBI Taxonomy" id="377629"/>
    <lineage>
        <taxon>Bacteria</taxon>
        <taxon>Pseudomonadati</taxon>
        <taxon>Pseudomonadota</taxon>
        <taxon>Gammaproteobacteria</taxon>
        <taxon>Cellvibrionales</taxon>
        <taxon>Cellvibrionaceae</taxon>
        <taxon>Teredinibacter</taxon>
    </lineage>
</organism>
<dbReference type="STRING" id="377629.TERTU_1553"/>
<dbReference type="OrthoDB" id="9802792at2"/>
<dbReference type="EMBL" id="CP001614">
    <property type="protein sequence ID" value="ACR14672.1"/>
    <property type="molecule type" value="Genomic_DNA"/>
</dbReference>
<dbReference type="eggNOG" id="COG3422">
    <property type="taxonomic scope" value="Bacteria"/>
</dbReference>
<dbReference type="Gene3D" id="2.30.29.80">
    <property type="match status" value="1"/>
</dbReference>
<dbReference type="AlphaFoldDB" id="C5BTC4"/>
<dbReference type="SUPFAM" id="SSF160113">
    <property type="entry name" value="YegP-like"/>
    <property type="match status" value="2"/>
</dbReference>
<gene>
    <name evidence="1" type="ordered locus">TERTU_1553</name>
</gene>
<dbReference type="RefSeq" id="WP_015820786.1">
    <property type="nucleotide sequence ID" value="NC_012997.1"/>
</dbReference>
<evidence type="ECO:0000313" key="1">
    <source>
        <dbReference type="EMBL" id="ACR14672.1"/>
    </source>
</evidence>
<proteinExistence type="predicted"/>
<name>C5BTC4_TERTT</name>
<evidence type="ECO:0000313" key="2">
    <source>
        <dbReference type="Proteomes" id="UP000009080"/>
    </source>
</evidence>
<evidence type="ECO:0008006" key="3">
    <source>
        <dbReference type="Google" id="ProtNLM"/>
    </source>
</evidence>
<dbReference type="Proteomes" id="UP000009080">
    <property type="component" value="Chromosome"/>
</dbReference>
<dbReference type="InterPro" id="IPR036913">
    <property type="entry name" value="YegP-like_sf"/>
</dbReference>
<protein>
    <recommendedName>
        <fullName evidence="3">DUF1508 domain-containing protein</fullName>
    </recommendedName>
</protein>
<accession>C5BTC4</accession>
<keyword evidence="2" id="KW-1185">Reference proteome</keyword>
<reference evidence="1 2" key="1">
    <citation type="journal article" date="2009" name="PLoS ONE">
        <title>The complete genome of Teredinibacter turnerae T7901: an intracellular endosymbiont of marine wood-boring bivalves (shipworms).</title>
        <authorList>
            <person name="Yang J.C."/>
            <person name="Madupu R."/>
            <person name="Durkin A.S."/>
            <person name="Ekborg N.A."/>
            <person name="Pedamallu C.S."/>
            <person name="Hostetler J.B."/>
            <person name="Radune D."/>
            <person name="Toms B.S."/>
            <person name="Henrissat B."/>
            <person name="Coutinho P.M."/>
            <person name="Schwarz S."/>
            <person name="Field L."/>
            <person name="Trindade-Silva A.E."/>
            <person name="Soares C.A.G."/>
            <person name="Elshahawi S."/>
            <person name="Hanora A."/>
            <person name="Schmidt E.W."/>
            <person name="Haygood M.G."/>
            <person name="Posfai J."/>
            <person name="Benner J."/>
            <person name="Madinger C."/>
            <person name="Nove J."/>
            <person name="Anton B."/>
            <person name="Chaudhary K."/>
            <person name="Foster J."/>
            <person name="Holman A."/>
            <person name="Kumar S."/>
            <person name="Lessard P.A."/>
            <person name="Luyten Y.A."/>
            <person name="Slatko B."/>
            <person name="Wood N."/>
            <person name="Wu B."/>
            <person name="Teplitski M."/>
            <person name="Mougous J.D."/>
            <person name="Ward N."/>
            <person name="Eisen J.A."/>
            <person name="Badger J.H."/>
            <person name="Distel D.L."/>
        </authorList>
    </citation>
    <scope>NUCLEOTIDE SEQUENCE [LARGE SCALE GENOMIC DNA]</scope>
    <source>
        <strain evidence="2">ATCC 39867 / T7901</strain>
    </source>
</reference>
<dbReference type="KEGG" id="ttu:TERTU_1553"/>
<dbReference type="HOGENOM" id="CLU_163886_0_0_6"/>